<proteinExistence type="predicted"/>
<keyword evidence="1" id="KW-0732">Signal</keyword>
<dbReference type="EMBL" id="CP121196">
    <property type="protein sequence ID" value="XBH18836.1"/>
    <property type="molecule type" value="Genomic_DNA"/>
</dbReference>
<organism evidence="3">
    <name type="scientific">Telmatobacter sp. DSM 110680</name>
    <dbReference type="NCBI Taxonomy" id="3036704"/>
    <lineage>
        <taxon>Bacteria</taxon>
        <taxon>Pseudomonadati</taxon>
        <taxon>Acidobacteriota</taxon>
        <taxon>Terriglobia</taxon>
        <taxon>Terriglobales</taxon>
        <taxon>Acidobacteriaceae</taxon>
        <taxon>Telmatobacter</taxon>
    </lineage>
</organism>
<dbReference type="PANTHER" id="PTHR30619">
    <property type="entry name" value="DNA INTERNALIZATION/COMPETENCE PROTEIN COMEC/REC2"/>
    <property type="match status" value="1"/>
</dbReference>
<dbReference type="SMART" id="SM00849">
    <property type="entry name" value="Lactamase_B"/>
    <property type="match status" value="1"/>
</dbReference>
<evidence type="ECO:0000256" key="1">
    <source>
        <dbReference type="SAM" id="SignalP"/>
    </source>
</evidence>
<evidence type="ECO:0000313" key="3">
    <source>
        <dbReference type="EMBL" id="XBH18836.1"/>
    </source>
</evidence>
<feature type="domain" description="Metallo-beta-lactamase" evidence="2">
    <location>
        <begin position="41"/>
        <end position="267"/>
    </location>
</feature>
<sequence length="345" mass="37253">MSPIRALLATGMLTLFLALAPSTQAQSKGSDLTIYIIDVEGGQATLLVSPSGGSMLVDTGWPGNNGRDAQRIQAAMRDAGISKIDKVFITHFHTDHVGGVPNLVEHIKVGEFLDHGENREDSDVTRHDYAAYVKAIGTTPRRTVHPGDTIDIPGLSTIVLEADGEHIKAVPDVKPTPNSYCATEPKWDLDTTENPRSAGILVRFGKFRFLDLGDLTKAKEIPLVCPYNLIGHVDLYLVNHHGFNLSNSKAFVDAIHPRVAIMDNGAHKAGSPEAWQTVHDSPGLLDLWMLHTAEDSDAAHNSADALIANLKGGSDGAYFKVIAHDDGSFNVTNSRTGTTKDYPHE</sequence>
<feature type="chain" id="PRO_5043481708" evidence="1">
    <location>
        <begin position="26"/>
        <end position="345"/>
    </location>
</feature>
<evidence type="ECO:0000259" key="2">
    <source>
        <dbReference type="SMART" id="SM00849"/>
    </source>
</evidence>
<accession>A0AAU7DN59</accession>
<dbReference type="InterPro" id="IPR052159">
    <property type="entry name" value="Competence_DNA_uptake"/>
</dbReference>
<reference evidence="3" key="1">
    <citation type="submission" date="2023-03" db="EMBL/GenBank/DDBJ databases">
        <title>Edaphobacter sp.</title>
        <authorList>
            <person name="Huber K.J."/>
            <person name="Papendorf J."/>
            <person name="Pilke C."/>
            <person name="Bunk B."/>
            <person name="Sproeer C."/>
            <person name="Pester M."/>
        </authorList>
    </citation>
    <scope>NUCLEOTIDE SEQUENCE</scope>
    <source>
        <strain evidence="3">DSM 110680</strain>
    </source>
</reference>
<feature type="signal peptide" evidence="1">
    <location>
        <begin position="1"/>
        <end position="25"/>
    </location>
</feature>
<protein>
    <submittedName>
        <fullName evidence="3">MBL fold metallo-hydrolase</fullName>
    </submittedName>
</protein>
<dbReference type="InterPro" id="IPR001279">
    <property type="entry name" value="Metallo-B-lactamas"/>
</dbReference>
<dbReference type="PANTHER" id="PTHR30619:SF1">
    <property type="entry name" value="RECOMBINATION PROTEIN 2"/>
    <property type="match status" value="1"/>
</dbReference>
<dbReference type="Gene3D" id="3.60.15.10">
    <property type="entry name" value="Ribonuclease Z/Hydroxyacylglutathione hydrolase-like"/>
    <property type="match status" value="1"/>
</dbReference>
<dbReference type="Pfam" id="PF00753">
    <property type="entry name" value="Lactamase_B"/>
    <property type="match status" value="1"/>
</dbReference>
<dbReference type="InterPro" id="IPR036866">
    <property type="entry name" value="RibonucZ/Hydroxyglut_hydro"/>
</dbReference>
<gene>
    <name evidence="3" type="ORF">P8935_05850</name>
</gene>
<dbReference type="SUPFAM" id="SSF56281">
    <property type="entry name" value="Metallo-hydrolase/oxidoreductase"/>
    <property type="match status" value="1"/>
</dbReference>
<dbReference type="RefSeq" id="WP_348264054.1">
    <property type="nucleotide sequence ID" value="NZ_CP121196.1"/>
</dbReference>
<name>A0AAU7DN59_9BACT</name>
<dbReference type="AlphaFoldDB" id="A0AAU7DN59"/>